<feature type="region of interest" description="Disordered" evidence="1">
    <location>
        <begin position="695"/>
        <end position="714"/>
    </location>
</feature>
<organism evidence="2 3">
    <name type="scientific">Eimeria praecox</name>
    <dbReference type="NCBI Taxonomy" id="51316"/>
    <lineage>
        <taxon>Eukaryota</taxon>
        <taxon>Sar</taxon>
        <taxon>Alveolata</taxon>
        <taxon>Apicomplexa</taxon>
        <taxon>Conoidasida</taxon>
        <taxon>Coccidia</taxon>
        <taxon>Eucoccidiorida</taxon>
        <taxon>Eimeriorina</taxon>
        <taxon>Eimeriidae</taxon>
        <taxon>Eimeria</taxon>
    </lineage>
</organism>
<evidence type="ECO:0000256" key="1">
    <source>
        <dbReference type="SAM" id="MobiDB-lite"/>
    </source>
</evidence>
<feature type="compositionally biased region" description="Basic and acidic residues" evidence="1">
    <location>
        <begin position="481"/>
        <end position="498"/>
    </location>
</feature>
<evidence type="ECO:0000313" key="3">
    <source>
        <dbReference type="Proteomes" id="UP000018201"/>
    </source>
</evidence>
<dbReference type="Pfam" id="PF06098">
    <property type="entry name" value="Radial_spoke_3"/>
    <property type="match status" value="1"/>
</dbReference>
<gene>
    <name evidence="2" type="ORF">EPH_0003460</name>
</gene>
<reference evidence="2" key="2">
    <citation type="submission" date="2013-10" db="EMBL/GenBank/DDBJ databases">
        <authorList>
            <person name="Aslett M."/>
        </authorList>
    </citation>
    <scope>NUCLEOTIDE SEQUENCE [LARGE SCALE GENOMIC DNA]</scope>
    <source>
        <strain evidence="2">Houghton</strain>
    </source>
</reference>
<feature type="compositionally biased region" description="Basic and acidic residues" evidence="1">
    <location>
        <begin position="396"/>
        <end position="416"/>
    </location>
</feature>
<evidence type="ECO:0000313" key="2">
    <source>
        <dbReference type="EMBL" id="CDI74775.1"/>
    </source>
</evidence>
<feature type="compositionally biased region" description="Low complexity" evidence="1">
    <location>
        <begin position="373"/>
        <end position="385"/>
    </location>
</feature>
<proteinExistence type="predicted"/>
<accession>U6G3K9</accession>
<keyword evidence="3" id="KW-1185">Reference proteome</keyword>
<feature type="compositionally biased region" description="Pro residues" evidence="1">
    <location>
        <begin position="324"/>
        <end position="334"/>
    </location>
</feature>
<dbReference type="AlphaFoldDB" id="U6G3K9"/>
<reference evidence="2" key="1">
    <citation type="submission" date="2013-10" db="EMBL/GenBank/DDBJ databases">
        <title>Genomic analysis of the causative agents of coccidiosis in chickens.</title>
        <authorList>
            <person name="Reid A.J."/>
            <person name="Blake D."/>
            <person name="Billington K."/>
            <person name="Browne H."/>
            <person name="Dunn M."/>
            <person name="Hung S."/>
            <person name="Kawahara F."/>
            <person name="Miranda-Saavedra D."/>
            <person name="Mourier T."/>
            <person name="Nagra H."/>
            <person name="Otto T.D."/>
            <person name="Rawlings N."/>
            <person name="Sanchez A."/>
            <person name="Sanders M."/>
            <person name="Subramaniam C."/>
            <person name="Tay Y."/>
            <person name="Dear P."/>
            <person name="Doerig C."/>
            <person name="Gruber A."/>
            <person name="Parkinson J."/>
            <person name="Shirley M."/>
            <person name="Wan K.L."/>
            <person name="Berriman M."/>
            <person name="Tomley F."/>
            <person name="Pain A."/>
        </authorList>
    </citation>
    <scope>NUCLEOTIDE SEQUENCE [LARGE SCALE GENOMIC DNA]</scope>
    <source>
        <strain evidence="2">Houghton</strain>
    </source>
</reference>
<feature type="compositionally biased region" description="Basic and acidic residues" evidence="1">
    <location>
        <begin position="453"/>
        <end position="466"/>
    </location>
</feature>
<dbReference type="InterPro" id="IPR009290">
    <property type="entry name" value="Radial_spoke_3"/>
</dbReference>
<dbReference type="Proteomes" id="UP000018201">
    <property type="component" value="Unassembled WGS sequence"/>
</dbReference>
<feature type="region of interest" description="Disordered" evidence="1">
    <location>
        <begin position="268"/>
        <end position="512"/>
    </location>
</feature>
<sequence>MHVFRLRHPVDTIGGPQVMAACAQAAALLDAYRSVRSAYLGYHMQHDPHAGMSEDSAAWMAGRFNLMLQEDQAVANDKNVRKGLKWCIESALVVQRILSQRAHTDVNESPASPGNAFNNLLDASRTAGASHTRRITQYLLSRCRDESKETSAQVYAWAALSVGVAETFFRGQLACTINAQESSEIDLGLVKAALSISWGRMEAEEVLEPHALLVQAVSSISKSKLLTDSDKKRVEKNCSMIGKPQMQPFWPFDKDPQHLDEALLSMYSVPSSGDSEAGHGEEGSGNQEPRPEPHAHSGSSVHPDDPRGPVNEGADPSGEQPYPRGQPPPPPPPTHRGKPPLEAMEEERPHQSTAVVSQENHEEQAPQHETDEAPVPTQEEQAQPQEAEEGPPVPPPHEENQPSAEDHNKEEVEDKPPSGLIAPVILANHDDHELPKPKPPSPPPGHENPPDAPSKEPELEPNEKLSDQSGAHPSPVPIVQEHSDGNIDETQRQRKLPERISIGSASSRFPGTSSTAVRILIRPLSSQFYHACEPYKHQLRSAGERDGIPDSSATMGTAEMTPMAATKGSAEQEPLYTHLWLIVEHSSVSCLAVATAQLRYASPTSPNKHDKMDGLQRQLKYPPWTAEAAQLRPPHNALCSPAALPRFTGAAATANAVVAEGCKRTLRSRGRLIPPNSQESSRLEASAFCDRAPPTQTLTQQRQRQSGMPQSQATTVSCRSHGYRLFPFLTRSCSSPEVNAKDETGAIYPAVGRGSLQPTRQSKASLIPENMTSSLFGGPIAPLPLFDSRAAAATAASCSVDNNLERFEGMLEPIVKLLVAKSVEQAVEEAKQEQQLLTLHKRRQQLLQHQQQKLLELEQHEARRHLQAQQAIRNQLIVKEHETQLWRRLWVAHIGTTLLDENSFEKIVDQLDEESSFVSSADIVPGEFLAEVAKAASAELQKRKDIGDELVKWWLNAEAVQTASRRQQELLLWGQHLKMREKVKRQRERRRGVAHLFVTPADFEALGPDPYSFQEEMRFEDAAEMHRKAQATVEAAADLVSLSLLHDGSEKDGHTRQLALKAEAERLTEAFEEQQRQRLSPGSDMAAIIRTSQVIFEAKGTRISEVEALLKYEYGDLHVRLDRRITFANTEDESASELESEESREID</sequence>
<dbReference type="PROSITE" id="PS51257">
    <property type="entry name" value="PROKAR_LIPOPROTEIN"/>
    <property type="match status" value="1"/>
</dbReference>
<dbReference type="VEuPathDB" id="ToxoDB:EPH_0003460"/>
<feature type="compositionally biased region" description="Pro residues" evidence="1">
    <location>
        <begin position="437"/>
        <end position="452"/>
    </location>
</feature>
<protein>
    <submittedName>
        <fullName evidence="2">Uncharacterized protein</fullName>
    </submittedName>
</protein>
<dbReference type="OrthoDB" id="347077at2759"/>
<name>U6G3K9_9EIME</name>
<feature type="compositionally biased region" description="Low complexity" evidence="1">
    <location>
        <begin position="695"/>
        <end position="705"/>
    </location>
</feature>
<feature type="compositionally biased region" description="Polar residues" evidence="1">
    <location>
        <begin position="503"/>
        <end position="512"/>
    </location>
</feature>
<dbReference type="EMBL" id="HG690535">
    <property type="protein sequence ID" value="CDI74775.1"/>
    <property type="molecule type" value="Genomic_DNA"/>
</dbReference>
<feature type="compositionally biased region" description="Basic and acidic residues" evidence="1">
    <location>
        <begin position="359"/>
        <end position="371"/>
    </location>
</feature>